<keyword evidence="2" id="KW-0378">Hydrolase</keyword>
<evidence type="ECO:0000313" key="5">
    <source>
        <dbReference type="Proteomes" id="UP000181790"/>
    </source>
</evidence>
<evidence type="ECO:0000256" key="1">
    <source>
        <dbReference type="ARBA" id="ARBA00005336"/>
    </source>
</evidence>
<dbReference type="Proteomes" id="UP000181790">
    <property type="component" value="Unassembled WGS sequence"/>
</dbReference>
<protein>
    <recommendedName>
        <fullName evidence="3">Fibronectin type III-like domain-containing protein</fullName>
    </recommendedName>
</protein>
<keyword evidence="5" id="KW-1185">Reference proteome</keyword>
<dbReference type="InterPro" id="IPR050288">
    <property type="entry name" value="Cellulose_deg_GH3"/>
</dbReference>
<dbReference type="Gene3D" id="2.60.40.10">
    <property type="entry name" value="Immunoglobulins"/>
    <property type="match status" value="1"/>
</dbReference>
<evidence type="ECO:0000313" key="4">
    <source>
        <dbReference type="EMBL" id="OIN60703.1"/>
    </source>
</evidence>
<accession>A0A1S2VPK7</accession>
<dbReference type="FunFam" id="2.60.40.10:FF:000495">
    <property type="entry name" value="Periplasmic beta-glucosidase"/>
    <property type="match status" value="1"/>
</dbReference>
<dbReference type="RefSeq" id="WP_071501203.1">
    <property type="nucleotide sequence ID" value="NZ_MORL01000001.1"/>
</dbReference>
<organism evidence="4 5">
    <name type="scientific">Arsenicibacter rosenii</name>
    <dbReference type="NCBI Taxonomy" id="1750698"/>
    <lineage>
        <taxon>Bacteria</taxon>
        <taxon>Pseudomonadati</taxon>
        <taxon>Bacteroidota</taxon>
        <taxon>Cytophagia</taxon>
        <taxon>Cytophagales</taxon>
        <taxon>Spirosomataceae</taxon>
        <taxon>Arsenicibacter</taxon>
    </lineage>
</organism>
<name>A0A1S2VPK7_9BACT</name>
<comment type="similarity">
    <text evidence="1">Belongs to the glycosyl hydrolase 3 family.</text>
</comment>
<evidence type="ECO:0000256" key="2">
    <source>
        <dbReference type="ARBA" id="ARBA00022801"/>
    </source>
</evidence>
<dbReference type="GO" id="GO:0008422">
    <property type="term" value="F:beta-glucosidase activity"/>
    <property type="evidence" value="ECO:0007669"/>
    <property type="project" value="UniProtKB-ARBA"/>
</dbReference>
<dbReference type="OrthoDB" id="9805821at2"/>
<evidence type="ECO:0000259" key="3">
    <source>
        <dbReference type="SMART" id="SM01217"/>
    </source>
</evidence>
<dbReference type="InterPro" id="IPR026891">
    <property type="entry name" value="Fn3-like"/>
</dbReference>
<dbReference type="PANTHER" id="PTHR42715">
    <property type="entry name" value="BETA-GLUCOSIDASE"/>
    <property type="match status" value="1"/>
</dbReference>
<dbReference type="AlphaFoldDB" id="A0A1S2VPK7"/>
<reference evidence="4 5" key="1">
    <citation type="submission" date="2016-10" db="EMBL/GenBank/DDBJ databases">
        <title>Arsenicibacter rosenii gen. nov., sp. nov., an efficient arsenic-methylating bacterium isolated from an arsenic-contaminated paddy soil.</title>
        <authorList>
            <person name="Huang K."/>
        </authorList>
    </citation>
    <scope>NUCLEOTIDE SEQUENCE [LARGE SCALE GENOMIC DNA]</scope>
    <source>
        <strain evidence="4 5">SM-1</strain>
    </source>
</reference>
<dbReference type="Pfam" id="PF14310">
    <property type="entry name" value="Fn3-like"/>
    <property type="match status" value="1"/>
</dbReference>
<dbReference type="InterPro" id="IPR013783">
    <property type="entry name" value="Ig-like_fold"/>
</dbReference>
<proteinExistence type="inferred from homology"/>
<sequence>MTRNETLQLTVEVRNTGEYDGEEVVPLCIRDKVGSITRPVQELKGFQKMMLKKGDARTVTFPITADMLTFYNSDLAFVAGPGEFEVMVGPNSAAVQRKAFVLR</sequence>
<dbReference type="PANTHER" id="PTHR42715:SF10">
    <property type="entry name" value="BETA-GLUCOSIDASE"/>
    <property type="match status" value="1"/>
</dbReference>
<gene>
    <name evidence="4" type="ORF">BLX24_00895</name>
</gene>
<dbReference type="EMBL" id="MORL01000001">
    <property type="protein sequence ID" value="OIN60703.1"/>
    <property type="molecule type" value="Genomic_DNA"/>
</dbReference>
<dbReference type="SMART" id="SM01217">
    <property type="entry name" value="Fn3_like"/>
    <property type="match status" value="1"/>
</dbReference>
<feature type="domain" description="Fibronectin type III-like" evidence="3">
    <location>
        <begin position="23"/>
        <end position="92"/>
    </location>
</feature>
<comment type="caution">
    <text evidence="4">The sequence shown here is derived from an EMBL/GenBank/DDBJ whole genome shotgun (WGS) entry which is preliminary data.</text>
</comment>